<protein>
    <submittedName>
        <fullName evidence="2 3">Uncharacterized protein</fullName>
    </submittedName>
</protein>
<organism evidence="3 4">
    <name type="scientific">Helobdella robusta</name>
    <name type="common">Californian leech</name>
    <dbReference type="NCBI Taxonomy" id="6412"/>
    <lineage>
        <taxon>Eukaryota</taxon>
        <taxon>Metazoa</taxon>
        <taxon>Spiralia</taxon>
        <taxon>Lophotrochozoa</taxon>
        <taxon>Annelida</taxon>
        <taxon>Clitellata</taxon>
        <taxon>Hirudinea</taxon>
        <taxon>Rhynchobdellida</taxon>
        <taxon>Glossiphoniidae</taxon>
        <taxon>Helobdella</taxon>
    </lineage>
</organism>
<evidence type="ECO:0000313" key="4">
    <source>
        <dbReference type="Proteomes" id="UP000015101"/>
    </source>
</evidence>
<dbReference type="AlphaFoldDB" id="T1F3K1"/>
<name>T1F3K1_HELRO</name>
<reference evidence="4" key="1">
    <citation type="submission" date="2012-12" db="EMBL/GenBank/DDBJ databases">
        <authorList>
            <person name="Hellsten U."/>
            <person name="Grimwood J."/>
            <person name="Chapman J.A."/>
            <person name="Shapiro H."/>
            <person name="Aerts A."/>
            <person name="Otillar R.P."/>
            <person name="Terry A.Y."/>
            <person name="Boore J.L."/>
            <person name="Simakov O."/>
            <person name="Marletaz F."/>
            <person name="Cho S.-J."/>
            <person name="Edsinger-Gonzales E."/>
            <person name="Havlak P."/>
            <person name="Kuo D.-H."/>
            <person name="Larsson T."/>
            <person name="Lv J."/>
            <person name="Arendt D."/>
            <person name="Savage R."/>
            <person name="Osoegawa K."/>
            <person name="de Jong P."/>
            <person name="Lindberg D.R."/>
            <person name="Seaver E.C."/>
            <person name="Weisblat D.A."/>
            <person name="Putnam N.H."/>
            <person name="Grigoriev I.V."/>
            <person name="Rokhsar D.S."/>
        </authorList>
    </citation>
    <scope>NUCLEOTIDE SEQUENCE</scope>
</reference>
<dbReference type="RefSeq" id="XP_009014958.1">
    <property type="nucleotide sequence ID" value="XM_009016710.1"/>
</dbReference>
<dbReference type="HOGENOM" id="CLU_994904_0_0_1"/>
<sequence>MDKHVLRNIFENIMKERCSHNEWKNNCLKTKELFTGLSSNNTNFFGEFIENYMNNKNKDAENISKQNFNLYKPTGFVWKKNDPNNSFSAFNLFKQREDYWHGKQRVVEKRLKKLEKIIKSSPSISLKQSDKNSKRHKIKKAESDSPNLELKNLYAKKSGKKKRKRRTSSRQKVDLNKSRNERSQSRENKSDRFESSTQTSPKGMSKKWHSTLKVREWCVSSKFDASKLSASSYMKAVDQIFNDKNEQRKMFVPYQHPPRPPVEKFDDSVNFARRLNAGKG</sequence>
<dbReference type="EMBL" id="KB096275">
    <property type="protein sequence ID" value="ESO06862.1"/>
    <property type="molecule type" value="Genomic_DNA"/>
</dbReference>
<proteinExistence type="predicted"/>
<keyword evidence="4" id="KW-1185">Reference proteome</keyword>
<accession>T1F3K1</accession>
<dbReference type="EMBL" id="AMQM01003697">
    <property type="status" value="NOT_ANNOTATED_CDS"/>
    <property type="molecule type" value="Genomic_DNA"/>
</dbReference>
<evidence type="ECO:0000313" key="3">
    <source>
        <dbReference type="EnsemblMetazoa" id="HelroP170888"/>
    </source>
</evidence>
<dbReference type="KEGG" id="hro:HELRODRAFT_170888"/>
<dbReference type="GeneID" id="20203400"/>
<dbReference type="CTD" id="20203400"/>
<feature type="region of interest" description="Disordered" evidence="1">
    <location>
        <begin position="123"/>
        <end position="207"/>
    </location>
</feature>
<dbReference type="EnsemblMetazoa" id="HelroT170888">
    <property type="protein sequence ID" value="HelroP170888"/>
    <property type="gene ID" value="HelroG170888"/>
</dbReference>
<dbReference type="Proteomes" id="UP000015101">
    <property type="component" value="Unassembled WGS sequence"/>
</dbReference>
<feature type="compositionally biased region" description="Basic residues" evidence="1">
    <location>
        <begin position="157"/>
        <end position="169"/>
    </location>
</feature>
<gene>
    <name evidence="3" type="primary">20203400</name>
    <name evidence="2" type="ORF">HELRODRAFT_170888</name>
</gene>
<evidence type="ECO:0000256" key="1">
    <source>
        <dbReference type="SAM" id="MobiDB-lite"/>
    </source>
</evidence>
<reference evidence="3" key="3">
    <citation type="submission" date="2015-06" db="UniProtKB">
        <authorList>
            <consortium name="EnsemblMetazoa"/>
        </authorList>
    </citation>
    <scope>IDENTIFICATION</scope>
</reference>
<evidence type="ECO:0000313" key="2">
    <source>
        <dbReference type="EMBL" id="ESO06862.1"/>
    </source>
</evidence>
<dbReference type="InParanoid" id="T1F3K1"/>
<reference evidence="2 4" key="2">
    <citation type="journal article" date="2013" name="Nature">
        <title>Insights into bilaterian evolution from three spiralian genomes.</title>
        <authorList>
            <person name="Simakov O."/>
            <person name="Marletaz F."/>
            <person name="Cho S.J."/>
            <person name="Edsinger-Gonzales E."/>
            <person name="Havlak P."/>
            <person name="Hellsten U."/>
            <person name="Kuo D.H."/>
            <person name="Larsson T."/>
            <person name="Lv J."/>
            <person name="Arendt D."/>
            <person name="Savage R."/>
            <person name="Osoegawa K."/>
            <person name="de Jong P."/>
            <person name="Grimwood J."/>
            <person name="Chapman J.A."/>
            <person name="Shapiro H."/>
            <person name="Aerts A."/>
            <person name="Otillar R.P."/>
            <person name="Terry A.Y."/>
            <person name="Boore J.L."/>
            <person name="Grigoriev I.V."/>
            <person name="Lindberg D.R."/>
            <person name="Seaver E.C."/>
            <person name="Weisblat D.A."/>
            <person name="Putnam N.H."/>
            <person name="Rokhsar D.S."/>
        </authorList>
    </citation>
    <scope>NUCLEOTIDE SEQUENCE</scope>
</reference>
<feature type="compositionally biased region" description="Basic and acidic residues" evidence="1">
    <location>
        <begin position="171"/>
        <end position="194"/>
    </location>
</feature>